<comment type="caution">
    <text evidence="2">The sequence shown here is derived from an EMBL/GenBank/DDBJ whole genome shotgun (WGS) entry which is preliminary data.</text>
</comment>
<dbReference type="InterPro" id="IPR014710">
    <property type="entry name" value="RmlC-like_jellyroll"/>
</dbReference>
<evidence type="ECO:0000259" key="1">
    <source>
        <dbReference type="Pfam" id="PF12973"/>
    </source>
</evidence>
<reference evidence="3" key="1">
    <citation type="submission" date="2017-12" db="EMBL/GenBank/DDBJ databases">
        <title>Draft genome sequence of Telmatospirillum siberiense 26-4b1T, an acidotolerant peatland alphaproteobacterium potentially involved in sulfur cycling.</title>
        <authorList>
            <person name="Hausmann B."/>
            <person name="Pjevac P."/>
            <person name="Schreck K."/>
            <person name="Herbold C.W."/>
            <person name="Daims H."/>
            <person name="Wagner M."/>
            <person name="Pester M."/>
            <person name="Loy A."/>
        </authorList>
    </citation>
    <scope>NUCLEOTIDE SEQUENCE [LARGE SCALE GENOMIC DNA]</scope>
    <source>
        <strain evidence="3">26-4b1</strain>
    </source>
</reference>
<name>A0A2N3PVI3_9PROT</name>
<dbReference type="Proteomes" id="UP000233293">
    <property type="component" value="Unassembled WGS sequence"/>
</dbReference>
<organism evidence="2 3">
    <name type="scientific">Telmatospirillum siberiense</name>
    <dbReference type="NCBI Taxonomy" id="382514"/>
    <lineage>
        <taxon>Bacteria</taxon>
        <taxon>Pseudomonadati</taxon>
        <taxon>Pseudomonadota</taxon>
        <taxon>Alphaproteobacteria</taxon>
        <taxon>Rhodospirillales</taxon>
        <taxon>Rhodospirillaceae</taxon>
        <taxon>Telmatospirillum</taxon>
    </lineage>
</organism>
<evidence type="ECO:0000313" key="2">
    <source>
        <dbReference type="EMBL" id="PKU24400.1"/>
    </source>
</evidence>
<dbReference type="InterPro" id="IPR011051">
    <property type="entry name" value="RmlC_Cupin_sf"/>
</dbReference>
<sequence>MSPQPIVLAQLFDNPAAWEGLDWTPFREGIEAAWLHRSEDGGPASALLRYRPGAAAPRHRHVGWEHIIILSGSQGDHRGTYGVGSLIANPPGSEHDVHSRDGCIALLIWEKTPQFL</sequence>
<dbReference type="InterPro" id="IPR025979">
    <property type="entry name" value="ChrR-like_cupin_dom"/>
</dbReference>
<dbReference type="AlphaFoldDB" id="A0A2N3PVI3"/>
<dbReference type="RefSeq" id="WP_101250686.1">
    <property type="nucleotide sequence ID" value="NZ_PIUM01000011.1"/>
</dbReference>
<feature type="domain" description="ChrR-like cupin" evidence="1">
    <location>
        <begin position="20"/>
        <end position="106"/>
    </location>
</feature>
<dbReference type="OrthoDB" id="2988517at2"/>
<protein>
    <submittedName>
        <fullName evidence="2">Transcription negative regulator ChrR</fullName>
    </submittedName>
</protein>
<dbReference type="EMBL" id="PIUM01000011">
    <property type="protein sequence ID" value="PKU24400.1"/>
    <property type="molecule type" value="Genomic_DNA"/>
</dbReference>
<gene>
    <name evidence="2" type="ORF">CWS72_11140</name>
</gene>
<evidence type="ECO:0000313" key="3">
    <source>
        <dbReference type="Proteomes" id="UP000233293"/>
    </source>
</evidence>
<dbReference type="Pfam" id="PF12973">
    <property type="entry name" value="Cupin_7"/>
    <property type="match status" value="1"/>
</dbReference>
<dbReference type="Gene3D" id="2.60.120.10">
    <property type="entry name" value="Jelly Rolls"/>
    <property type="match status" value="1"/>
</dbReference>
<keyword evidence="3" id="KW-1185">Reference proteome</keyword>
<accession>A0A2N3PVI3</accession>
<proteinExistence type="predicted"/>
<dbReference type="SUPFAM" id="SSF51182">
    <property type="entry name" value="RmlC-like cupins"/>
    <property type="match status" value="1"/>
</dbReference>